<dbReference type="Proteomes" id="UP000007819">
    <property type="component" value="Chromosome A2"/>
</dbReference>
<accession>A0A8R2A508</accession>
<protein>
    <recommendedName>
        <fullName evidence="5">Leucine-rich repeat-containing protein 28</fullName>
    </recommendedName>
</protein>
<evidence type="ECO:0000313" key="3">
    <source>
        <dbReference type="EnsemblMetazoa" id="XP_001950915.3"/>
    </source>
</evidence>
<dbReference type="PROSITE" id="PS51450">
    <property type="entry name" value="LRR"/>
    <property type="match status" value="2"/>
</dbReference>
<keyword evidence="4" id="KW-1185">Reference proteome</keyword>
<dbReference type="GeneID" id="100160280"/>
<dbReference type="InterPro" id="IPR032675">
    <property type="entry name" value="LRR_dom_sf"/>
</dbReference>
<reference evidence="4" key="1">
    <citation type="submission" date="2010-06" db="EMBL/GenBank/DDBJ databases">
        <authorList>
            <person name="Jiang H."/>
            <person name="Abraham K."/>
            <person name="Ali S."/>
            <person name="Alsbrooks S.L."/>
            <person name="Anim B.N."/>
            <person name="Anosike U.S."/>
            <person name="Attaway T."/>
            <person name="Bandaranaike D.P."/>
            <person name="Battles P.K."/>
            <person name="Bell S.N."/>
            <person name="Bell A.V."/>
            <person name="Beltran B."/>
            <person name="Bickham C."/>
            <person name="Bustamante Y."/>
            <person name="Caleb T."/>
            <person name="Canada A."/>
            <person name="Cardenas V."/>
            <person name="Carter K."/>
            <person name="Chacko J."/>
            <person name="Chandrabose M.N."/>
            <person name="Chavez D."/>
            <person name="Chavez A."/>
            <person name="Chen L."/>
            <person name="Chu H.-S."/>
            <person name="Claassen K.J."/>
            <person name="Cockrell R."/>
            <person name="Collins M."/>
            <person name="Cooper J.A."/>
            <person name="Cree A."/>
            <person name="Curry S.M."/>
            <person name="Da Y."/>
            <person name="Dao M.D."/>
            <person name="Das B."/>
            <person name="Davila M.-L."/>
            <person name="Davy-Carroll L."/>
            <person name="Denson S."/>
            <person name="Dinh H."/>
            <person name="Ebong V.E."/>
            <person name="Edwards J.R."/>
            <person name="Egan A."/>
            <person name="El-Daye J."/>
            <person name="Escobedo L."/>
            <person name="Fernandez S."/>
            <person name="Fernando P.R."/>
            <person name="Flagg N."/>
            <person name="Forbes L.D."/>
            <person name="Fowler R.G."/>
            <person name="Fu Q."/>
            <person name="Gabisi R.A."/>
            <person name="Ganer J."/>
            <person name="Garbino Pronczuk A."/>
            <person name="Garcia R.M."/>
            <person name="Garner T."/>
            <person name="Garrett T.E."/>
            <person name="Gonzalez D.A."/>
            <person name="Hamid H."/>
            <person name="Hawkins E.S."/>
            <person name="Hirani K."/>
            <person name="Hogues M.E."/>
            <person name="Hollins B."/>
            <person name="Hsiao C.-H."/>
            <person name="Jabil R."/>
            <person name="James M.L."/>
            <person name="Jhangiani S.N."/>
            <person name="Johnson B."/>
            <person name="Johnson Q."/>
            <person name="Joshi V."/>
            <person name="Kalu J.B."/>
            <person name="Kam C."/>
            <person name="Kashfia A."/>
            <person name="Keebler J."/>
            <person name="Kisamo H."/>
            <person name="Kovar C.L."/>
            <person name="Lago L.A."/>
            <person name="Lai C.-Y."/>
            <person name="Laidlaw J."/>
            <person name="Lara F."/>
            <person name="Le T.-K."/>
            <person name="Lee S.L."/>
            <person name="Legall F.H."/>
            <person name="Lemon S.J."/>
            <person name="Lewis L.R."/>
            <person name="Li B."/>
            <person name="Liu Y."/>
            <person name="Liu Y.-S."/>
            <person name="Lopez J."/>
            <person name="Lozado R.J."/>
            <person name="Lu J."/>
            <person name="Madu R.C."/>
            <person name="Maheshwari M."/>
            <person name="Maheshwari R."/>
            <person name="Malloy K."/>
            <person name="Martinez E."/>
            <person name="Mathew T."/>
            <person name="Mercado I.C."/>
            <person name="Mercado C."/>
            <person name="Meyer B."/>
            <person name="Montgomery K."/>
            <person name="Morgan M.B."/>
            <person name="Munidasa M."/>
            <person name="Nazareth L.V."/>
            <person name="Nelson J."/>
            <person name="Ng B.M."/>
            <person name="Nguyen N.B."/>
            <person name="Nguyen P.Q."/>
            <person name="Nguyen T."/>
            <person name="Obregon M."/>
            <person name="Okwuonu G.O."/>
            <person name="Onwere C.G."/>
            <person name="Orozco G."/>
            <person name="Parra A."/>
            <person name="Patel S."/>
            <person name="Patil S."/>
            <person name="Perez A."/>
            <person name="Perez Y."/>
            <person name="Pham C."/>
            <person name="Primus E.L."/>
            <person name="Pu L.-L."/>
            <person name="Puazo M."/>
            <person name="Qin X."/>
            <person name="Quiroz J.B."/>
            <person name="Reese J."/>
            <person name="Richards S."/>
            <person name="Rives C.M."/>
            <person name="Robberts R."/>
            <person name="Ruiz S.J."/>
            <person name="Ruiz M.J."/>
            <person name="Santibanez J."/>
            <person name="Schneider B.W."/>
            <person name="Sisson I."/>
            <person name="Smith M."/>
            <person name="Sodergren E."/>
            <person name="Song X.-Z."/>
            <person name="Song B.B."/>
            <person name="Summersgill H."/>
            <person name="Thelus R."/>
            <person name="Thornton R.D."/>
            <person name="Trejos Z.Y."/>
            <person name="Usmani K."/>
            <person name="Vattathil S."/>
            <person name="Villasana D."/>
            <person name="Walker D.L."/>
            <person name="Wang S."/>
            <person name="Wang K."/>
            <person name="White C.S."/>
            <person name="Williams A.C."/>
            <person name="Williamson J."/>
            <person name="Wilson K."/>
            <person name="Woghiren I.O."/>
            <person name="Woodworth J.R."/>
            <person name="Worley K.C."/>
            <person name="Wright R.A."/>
            <person name="Wu W."/>
            <person name="Young L."/>
            <person name="Zhang L."/>
            <person name="Zhang J."/>
            <person name="Zhu Y."/>
            <person name="Muzny D.M."/>
            <person name="Weinstock G."/>
            <person name="Gibbs R.A."/>
        </authorList>
    </citation>
    <scope>NUCLEOTIDE SEQUENCE [LARGE SCALE GENOMIC DNA]</scope>
    <source>
        <strain evidence="4">LSR1</strain>
    </source>
</reference>
<dbReference type="KEGG" id="api:100160280"/>
<dbReference type="InterPro" id="IPR001611">
    <property type="entry name" value="Leu-rich_rpt"/>
</dbReference>
<dbReference type="RefSeq" id="XP_001950915.3">
    <property type="nucleotide sequence ID" value="XM_001950880.4"/>
</dbReference>
<evidence type="ECO:0000256" key="2">
    <source>
        <dbReference type="ARBA" id="ARBA00022737"/>
    </source>
</evidence>
<dbReference type="EnsemblMetazoa" id="XM_001950880.4">
    <property type="protein sequence ID" value="XP_001950915.3"/>
    <property type="gene ID" value="LOC100160280"/>
</dbReference>
<organism evidence="3 4">
    <name type="scientific">Acyrthosiphon pisum</name>
    <name type="common">Pea aphid</name>
    <dbReference type="NCBI Taxonomy" id="7029"/>
    <lineage>
        <taxon>Eukaryota</taxon>
        <taxon>Metazoa</taxon>
        <taxon>Ecdysozoa</taxon>
        <taxon>Arthropoda</taxon>
        <taxon>Hexapoda</taxon>
        <taxon>Insecta</taxon>
        <taxon>Pterygota</taxon>
        <taxon>Neoptera</taxon>
        <taxon>Paraneoptera</taxon>
        <taxon>Hemiptera</taxon>
        <taxon>Sternorrhyncha</taxon>
        <taxon>Aphidomorpha</taxon>
        <taxon>Aphidoidea</taxon>
        <taxon>Aphididae</taxon>
        <taxon>Macrosiphini</taxon>
        <taxon>Acyrthosiphon</taxon>
    </lineage>
</organism>
<dbReference type="GO" id="GO:0005737">
    <property type="term" value="C:cytoplasm"/>
    <property type="evidence" value="ECO:0007669"/>
    <property type="project" value="TreeGrafter"/>
</dbReference>
<dbReference type="Gene3D" id="3.80.10.10">
    <property type="entry name" value="Ribonuclease Inhibitor"/>
    <property type="match status" value="2"/>
</dbReference>
<name>A0A8R2A508_ACYPI</name>
<dbReference type="Pfam" id="PF13855">
    <property type="entry name" value="LRR_8"/>
    <property type="match status" value="1"/>
</dbReference>
<evidence type="ECO:0008006" key="5">
    <source>
        <dbReference type="Google" id="ProtNLM"/>
    </source>
</evidence>
<keyword evidence="2" id="KW-0677">Repeat</keyword>
<dbReference type="PANTHER" id="PTHR48051:SF13">
    <property type="entry name" value="LEUCINE-RICH REPEAT-CONTAINING PROTEIN 30"/>
    <property type="match status" value="1"/>
</dbReference>
<dbReference type="SMART" id="SM00369">
    <property type="entry name" value="LRR_TYP"/>
    <property type="match status" value="4"/>
</dbReference>
<dbReference type="OrthoDB" id="2021138at2759"/>
<sequence>MNMYSLKTQNRDFKINIWSNTNFSNAVYSKPLTKNTCEKFVFDMLRKITTMTLGIGHILHWNDRNLLEFPEDLKRNRDVVYQLYIKNNFIEVLPGWINSLAKLTHIYMDNNKLSTFPAELCELKGLEVLCAPQNSITDIPSALTALKRLTQLNLSRNRIRNVPGDVLNMPSLWLLDLSHNEIETLPEVYPDRLYYGEILLNGNKLISVPDNLSRLENIEYLSLAHNRLLYAPAVAFRPEANINMDHNPFLNYVPATIKAEHCGTQQFLEAHMLPNIILTCDGRNLIISPKIKEVFSVQGNAYCPTLKEFALRALYVWKTPFSKDSVPKHLCEQLLSGPAASCMQCLRPMFTFSYICLLQYDFFFRSHTHFNAQYFCSKSCHGAFKQLITNRYQMVLQELDFKIKPYGVFQS</sequence>
<keyword evidence="1" id="KW-0433">Leucine-rich repeat</keyword>
<dbReference type="AlphaFoldDB" id="A0A8R2A508"/>
<dbReference type="InterPro" id="IPR003591">
    <property type="entry name" value="Leu-rich_rpt_typical-subtyp"/>
</dbReference>
<dbReference type="SUPFAM" id="SSF52058">
    <property type="entry name" value="L domain-like"/>
    <property type="match status" value="1"/>
</dbReference>
<evidence type="ECO:0000256" key="1">
    <source>
        <dbReference type="ARBA" id="ARBA00022614"/>
    </source>
</evidence>
<proteinExistence type="predicted"/>
<reference evidence="3" key="2">
    <citation type="submission" date="2022-06" db="UniProtKB">
        <authorList>
            <consortium name="EnsemblMetazoa"/>
        </authorList>
    </citation>
    <scope>IDENTIFICATION</scope>
</reference>
<dbReference type="PANTHER" id="PTHR48051">
    <property type="match status" value="1"/>
</dbReference>
<dbReference type="InterPro" id="IPR050216">
    <property type="entry name" value="LRR_domain-containing"/>
</dbReference>
<evidence type="ECO:0000313" key="4">
    <source>
        <dbReference type="Proteomes" id="UP000007819"/>
    </source>
</evidence>